<comment type="similarity">
    <text evidence="1 4">Belongs to the glycosyl hydrolase 30 family.</text>
</comment>
<evidence type="ECO:0000313" key="7">
    <source>
        <dbReference type="EMBL" id="TWU38899.1"/>
    </source>
</evidence>
<feature type="domain" description="Glycosyl hydrolase family 30 TIM-barrel" evidence="6">
    <location>
        <begin position="81"/>
        <end position="245"/>
    </location>
</feature>
<comment type="caution">
    <text evidence="7">The sequence shown here is derived from an EMBL/GenBank/DDBJ whole genome shotgun (WGS) entry which is preliminary data.</text>
</comment>
<evidence type="ECO:0000256" key="1">
    <source>
        <dbReference type="ARBA" id="ARBA00005382"/>
    </source>
</evidence>
<dbReference type="EMBL" id="SJPY01000006">
    <property type="protein sequence ID" value="TWU38899.1"/>
    <property type="molecule type" value="Genomic_DNA"/>
</dbReference>
<dbReference type="Proteomes" id="UP000315471">
    <property type="component" value="Unassembled WGS sequence"/>
</dbReference>
<organism evidence="7 8">
    <name type="scientific">Novipirellula aureliae</name>
    <dbReference type="NCBI Taxonomy" id="2527966"/>
    <lineage>
        <taxon>Bacteria</taxon>
        <taxon>Pseudomonadati</taxon>
        <taxon>Planctomycetota</taxon>
        <taxon>Planctomycetia</taxon>
        <taxon>Pirellulales</taxon>
        <taxon>Pirellulaceae</taxon>
        <taxon>Novipirellula</taxon>
    </lineage>
</organism>
<dbReference type="GO" id="GO:0016020">
    <property type="term" value="C:membrane"/>
    <property type="evidence" value="ECO:0007669"/>
    <property type="project" value="GOC"/>
</dbReference>
<dbReference type="InterPro" id="IPR001139">
    <property type="entry name" value="Glyco_hydro_30"/>
</dbReference>
<keyword evidence="8" id="KW-1185">Reference proteome</keyword>
<proteinExistence type="inferred from homology"/>
<evidence type="ECO:0000256" key="3">
    <source>
        <dbReference type="ARBA" id="ARBA00022801"/>
    </source>
</evidence>
<dbReference type="OrthoDB" id="9806701at2"/>
<protein>
    <submittedName>
        <fullName evidence="7">O-Glycosyl hydrolase family 30</fullName>
    </submittedName>
</protein>
<keyword evidence="4" id="KW-0326">Glycosidase</keyword>
<reference evidence="7 8" key="1">
    <citation type="submission" date="2019-02" db="EMBL/GenBank/DDBJ databases">
        <title>Deep-cultivation of Planctomycetes and their phenomic and genomic characterization uncovers novel biology.</title>
        <authorList>
            <person name="Wiegand S."/>
            <person name="Jogler M."/>
            <person name="Boedeker C."/>
            <person name="Pinto D."/>
            <person name="Vollmers J."/>
            <person name="Rivas-Marin E."/>
            <person name="Kohn T."/>
            <person name="Peeters S.H."/>
            <person name="Heuer A."/>
            <person name="Rast P."/>
            <person name="Oberbeckmann S."/>
            <person name="Bunk B."/>
            <person name="Jeske O."/>
            <person name="Meyerdierks A."/>
            <person name="Storesund J.E."/>
            <person name="Kallscheuer N."/>
            <person name="Luecker S."/>
            <person name="Lage O.M."/>
            <person name="Pohl T."/>
            <person name="Merkel B.J."/>
            <person name="Hornburger P."/>
            <person name="Mueller R.-W."/>
            <person name="Bruemmer F."/>
            <person name="Labrenz M."/>
            <person name="Spormann A.M."/>
            <person name="Op Den Camp H."/>
            <person name="Overmann J."/>
            <person name="Amann R."/>
            <person name="Jetten M.S.M."/>
            <person name="Mascher T."/>
            <person name="Medema M.H."/>
            <person name="Devos D.P."/>
            <person name="Kaster A.-K."/>
            <person name="Ovreas L."/>
            <person name="Rohde M."/>
            <person name="Galperin M.Y."/>
            <person name="Jogler C."/>
        </authorList>
    </citation>
    <scope>NUCLEOTIDE SEQUENCE [LARGE SCALE GENOMIC DNA]</scope>
    <source>
        <strain evidence="7 8">Q31b</strain>
    </source>
</reference>
<evidence type="ECO:0000256" key="2">
    <source>
        <dbReference type="ARBA" id="ARBA00022729"/>
    </source>
</evidence>
<dbReference type="AlphaFoldDB" id="A0A5C6DVR0"/>
<accession>A0A5C6DVR0</accession>
<dbReference type="SUPFAM" id="SSF51445">
    <property type="entry name" value="(Trans)glycosidases"/>
    <property type="match status" value="1"/>
</dbReference>
<dbReference type="InterPro" id="IPR033453">
    <property type="entry name" value="Glyco_hydro_30_TIM-barrel"/>
</dbReference>
<dbReference type="Pfam" id="PF02055">
    <property type="entry name" value="Glyco_hydro_30"/>
    <property type="match status" value="1"/>
</dbReference>
<evidence type="ECO:0000256" key="5">
    <source>
        <dbReference type="SAM" id="SignalP"/>
    </source>
</evidence>
<feature type="chain" id="PRO_5022850084" evidence="5">
    <location>
        <begin position="29"/>
        <end position="485"/>
    </location>
</feature>
<evidence type="ECO:0000259" key="6">
    <source>
        <dbReference type="Pfam" id="PF02055"/>
    </source>
</evidence>
<dbReference type="GO" id="GO:0004348">
    <property type="term" value="F:glucosylceramidase activity"/>
    <property type="evidence" value="ECO:0007669"/>
    <property type="project" value="InterPro"/>
</dbReference>
<dbReference type="PANTHER" id="PTHR11069:SF23">
    <property type="entry name" value="LYSOSOMAL ACID GLUCOSYLCERAMIDASE"/>
    <property type="match status" value="1"/>
</dbReference>
<dbReference type="Gene3D" id="3.20.20.80">
    <property type="entry name" value="Glycosidases"/>
    <property type="match status" value="1"/>
</dbReference>
<dbReference type="InterPro" id="IPR017853">
    <property type="entry name" value="GH"/>
</dbReference>
<sequence length="485" mass="53141" precursor="true">MSNLRFGSVCKGVIVGSFFCLNALSVSAASYQPTEQHSVDLSDGATVSSQPVQTSPFTASTEKPGAVVTVKLDEVVHPKLAGIGGAFNEIGGDAFMSLPEKNQKAVAEALFNPEKGAGLTVCRTAVGSSDFGLSEYSYSETADDYEMEHFSVERDTKSVIPFILAAKAENPGLRIFASPWSPPGWMKESGKMDGGRLPGKVDNPLNVLKSDPKIYEAYALYFSKYVQAYAKHGVTVERLLVQNETDMSPTYPGCNMLPEEMSELILKYIRPQFEKDGLETEIWAGTFRGRGGNARNDAAAFMKLEGRKAIDGLGLQYCRANITKALHTDYPEMPLMHTEGACQNGKNSMAQARGRFAEVAEWLYSGTENYCYWNMVLNETSKSAWDWKQNSLMIIDRESGEITYTSDFAPIALLSRHIRPGDQLLNVETSDDTPAIAVRSGERLVVFVQNDAETSVTKEINIVGDTVSVEIPARQLRAFVFTGAE</sequence>
<keyword evidence="2 5" id="KW-0732">Signal</keyword>
<dbReference type="PANTHER" id="PTHR11069">
    <property type="entry name" value="GLUCOSYLCERAMIDASE"/>
    <property type="match status" value="1"/>
</dbReference>
<dbReference type="GO" id="GO:0006680">
    <property type="term" value="P:glucosylceramide catabolic process"/>
    <property type="evidence" value="ECO:0007669"/>
    <property type="project" value="TreeGrafter"/>
</dbReference>
<dbReference type="RefSeq" id="WP_146601193.1">
    <property type="nucleotide sequence ID" value="NZ_SJPY01000006.1"/>
</dbReference>
<evidence type="ECO:0000256" key="4">
    <source>
        <dbReference type="RuleBase" id="RU361188"/>
    </source>
</evidence>
<gene>
    <name evidence="7" type="ORF">Q31b_39770</name>
</gene>
<feature type="signal peptide" evidence="5">
    <location>
        <begin position="1"/>
        <end position="28"/>
    </location>
</feature>
<evidence type="ECO:0000313" key="8">
    <source>
        <dbReference type="Proteomes" id="UP000315471"/>
    </source>
</evidence>
<name>A0A5C6DVR0_9BACT</name>
<keyword evidence="3 4" id="KW-0378">Hydrolase</keyword>